<dbReference type="RefSeq" id="WP_264485344.1">
    <property type="nucleotide sequence ID" value="NZ_JAPDDT010000001.1"/>
</dbReference>
<evidence type="ECO:0000313" key="2">
    <source>
        <dbReference type="Proteomes" id="UP001320876"/>
    </source>
</evidence>
<reference evidence="1 2" key="1">
    <citation type="submission" date="2022-10" db="EMBL/GenBank/DDBJ databases">
        <title>Luteolibacter arcticus strain CCTCC AB 2014275, whole genome shotgun sequencing project.</title>
        <authorList>
            <person name="Zhao G."/>
            <person name="Shen L."/>
        </authorList>
    </citation>
    <scope>NUCLEOTIDE SEQUENCE [LARGE SCALE GENOMIC DNA]</scope>
    <source>
        <strain evidence="1 2">CCTCC AB 2014275</strain>
    </source>
</reference>
<name>A0ABT3GC89_9BACT</name>
<proteinExistence type="predicted"/>
<gene>
    <name evidence="1" type="ORF">OKA05_01645</name>
</gene>
<sequence>MRTLCYQEDFMFMGPNAFAYYFPVIDGYIREVRGEEPDDDCCAAILGSAVAGQLEEATNPAIRSIASEVLNLAAHVARNAARYTPDERMQKRILREWRKVDEAAAGLTGR</sequence>
<organism evidence="1 2">
    <name type="scientific">Luteolibacter arcticus</name>
    <dbReference type="NCBI Taxonomy" id="1581411"/>
    <lineage>
        <taxon>Bacteria</taxon>
        <taxon>Pseudomonadati</taxon>
        <taxon>Verrucomicrobiota</taxon>
        <taxon>Verrucomicrobiia</taxon>
        <taxon>Verrucomicrobiales</taxon>
        <taxon>Verrucomicrobiaceae</taxon>
        <taxon>Luteolibacter</taxon>
    </lineage>
</organism>
<protein>
    <submittedName>
        <fullName evidence="1">Uncharacterized protein</fullName>
    </submittedName>
</protein>
<keyword evidence="2" id="KW-1185">Reference proteome</keyword>
<evidence type="ECO:0000313" key="1">
    <source>
        <dbReference type="EMBL" id="MCW1921235.1"/>
    </source>
</evidence>
<accession>A0ABT3GC89</accession>
<dbReference type="Proteomes" id="UP001320876">
    <property type="component" value="Unassembled WGS sequence"/>
</dbReference>
<dbReference type="EMBL" id="JAPDDT010000001">
    <property type="protein sequence ID" value="MCW1921235.1"/>
    <property type="molecule type" value="Genomic_DNA"/>
</dbReference>
<comment type="caution">
    <text evidence="1">The sequence shown here is derived from an EMBL/GenBank/DDBJ whole genome shotgun (WGS) entry which is preliminary data.</text>
</comment>